<organism evidence="2 3">
    <name type="scientific">Paragonimus heterotremus</name>
    <dbReference type="NCBI Taxonomy" id="100268"/>
    <lineage>
        <taxon>Eukaryota</taxon>
        <taxon>Metazoa</taxon>
        <taxon>Spiralia</taxon>
        <taxon>Lophotrochozoa</taxon>
        <taxon>Platyhelminthes</taxon>
        <taxon>Trematoda</taxon>
        <taxon>Digenea</taxon>
        <taxon>Plagiorchiida</taxon>
        <taxon>Troglotremata</taxon>
        <taxon>Troglotrematidae</taxon>
        <taxon>Paragonimus</taxon>
    </lineage>
</organism>
<evidence type="ECO:0000313" key="2">
    <source>
        <dbReference type="EMBL" id="KAF5395952.1"/>
    </source>
</evidence>
<feature type="transmembrane region" description="Helical" evidence="1">
    <location>
        <begin position="74"/>
        <end position="94"/>
    </location>
</feature>
<proteinExistence type="predicted"/>
<accession>A0A8J4T970</accession>
<feature type="transmembrane region" description="Helical" evidence="1">
    <location>
        <begin position="146"/>
        <end position="169"/>
    </location>
</feature>
<keyword evidence="1" id="KW-0472">Membrane</keyword>
<gene>
    <name evidence="2" type="ORF">PHET_11364</name>
</gene>
<name>A0A8J4T970_9TREM</name>
<protein>
    <submittedName>
        <fullName evidence="2">Uncharacterized protein</fullName>
    </submittedName>
</protein>
<dbReference type="AlphaFoldDB" id="A0A8J4T970"/>
<dbReference type="EMBL" id="LUCH01009704">
    <property type="protein sequence ID" value="KAF5395952.1"/>
    <property type="molecule type" value="Genomic_DNA"/>
</dbReference>
<evidence type="ECO:0000256" key="1">
    <source>
        <dbReference type="SAM" id="Phobius"/>
    </source>
</evidence>
<evidence type="ECO:0000313" key="3">
    <source>
        <dbReference type="Proteomes" id="UP000748531"/>
    </source>
</evidence>
<feature type="transmembrane region" description="Helical" evidence="1">
    <location>
        <begin position="106"/>
        <end position="126"/>
    </location>
</feature>
<feature type="transmembrane region" description="Helical" evidence="1">
    <location>
        <begin position="28"/>
        <end position="54"/>
    </location>
</feature>
<comment type="caution">
    <text evidence="2">The sequence shown here is derived from an EMBL/GenBank/DDBJ whole genome shotgun (WGS) entry which is preliminary data.</text>
</comment>
<keyword evidence="1" id="KW-0812">Transmembrane</keyword>
<keyword evidence="3" id="KW-1185">Reference proteome</keyword>
<dbReference type="OrthoDB" id="6246408at2759"/>
<dbReference type="Proteomes" id="UP000748531">
    <property type="component" value="Unassembled WGS sequence"/>
</dbReference>
<sequence length="243" mass="26222">MSRQVWQGCLVLPSGGSVIVKYLNGLQVFGFCLAFFGLVSALLGLLDVVIIPAFHTVETHHYPIQPDLGNSYGLPVLSGVLTIASGAMALRTILSERYTSLRKFYISLWFVLLANIVYWCCFVAAISKGLLSLPAFMDKTSSLLLVTRIFTAVNSGLTLVPCLAGLTLYSLPVLGIHCNPCDCCRTGGGWSRITRVGHDGIASRSCCCCCCRVAESSHQPYADGEDDDSSFASHQADVAPFRL</sequence>
<keyword evidence="1" id="KW-1133">Transmembrane helix</keyword>
<reference evidence="2" key="1">
    <citation type="submission" date="2019-05" db="EMBL/GenBank/DDBJ databases">
        <title>Annotation for the trematode Paragonimus heterotremus.</title>
        <authorList>
            <person name="Choi Y.-J."/>
        </authorList>
    </citation>
    <scope>NUCLEOTIDE SEQUENCE</scope>
    <source>
        <strain evidence="2">LC</strain>
    </source>
</reference>